<name>A0A2H1EE51_9ARCH</name>
<dbReference type="EMBL" id="FRFC01000001">
    <property type="protein sequence ID" value="SHO42667.1"/>
    <property type="molecule type" value="Genomic_DNA"/>
</dbReference>
<dbReference type="InterPro" id="IPR027434">
    <property type="entry name" value="Homing_endonucl"/>
</dbReference>
<dbReference type="Gene3D" id="2.170.16.10">
    <property type="entry name" value="Hedgehog/Intein (Hint) domain"/>
    <property type="match status" value="1"/>
</dbReference>
<dbReference type="Gene3D" id="3.10.28.10">
    <property type="entry name" value="Homing endonucleases"/>
    <property type="match status" value="1"/>
</dbReference>
<dbReference type="InterPro" id="IPR004042">
    <property type="entry name" value="Intein_endonuc_central"/>
</dbReference>
<dbReference type="Pfam" id="PF14528">
    <property type="entry name" value="LAGLIDADG_3"/>
    <property type="match status" value="2"/>
</dbReference>
<evidence type="ECO:0000259" key="3">
    <source>
        <dbReference type="PROSITE" id="PS50819"/>
    </source>
</evidence>
<evidence type="ECO:0000256" key="2">
    <source>
        <dbReference type="ARBA" id="ARBA00023000"/>
    </source>
</evidence>
<accession>A0A2H1EE51</accession>
<organism evidence="4 5">
    <name type="scientific">Nitrosotalea sinensis</name>
    <dbReference type="NCBI Taxonomy" id="1499975"/>
    <lineage>
        <taxon>Archaea</taxon>
        <taxon>Nitrososphaerota</taxon>
        <taxon>Nitrososphaeria</taxon>
        <taxon>Nitrosotaleales</taxon>
        <taxon>Nitrosotaleaceae</taxon>
        <taxon>Nitrosotalea</taxon>
    </lineage>
</organism>
<dbReference type="PROSITE" id="PS50817">
    <property type="entry name" value="INTEIN_N_TER"/>
    <property type="match status" value="1"/>
</dbReference>
<dbReference type="PROSITE" id="PS50819">
    <property type="entry name" value="INTEIN_ENDONUCLEASE"/>
    <property type="match status" value="1"/>
</dbReference>
<dbReference type="GO" id="GO:0004519">
    <property type="term" value="F:endonuclease activity"/>
    <property type="evidence" value="ECO:0007669"/>
    <property type="project" value="InterPro"/>
</dbReference>
<keyword evidence="2" id="KW-0651">Protein splicing</keyword>
<dbReference type="InterPro" id="IPR004860">
    <property type="entry name" value="LAGLIDADG_dom"/>
</dbReference>
<dbReference type="PROSITE" id="PS50818">
    <property type="entry name" value="INTEIN_C_TER"/>
    <property type="match status" value="1"/>
</dbReference>
<feature type="domain" description="DOD-type homing endonuclease" evidence="3">
    <location>
        <begin position="361"/>
        <end position="498"/>
    </location>
</feature>
<dbReference type="GO" id="GO:0016539">
    <property type="term" value="P:intein-mediated protein splicing"/>
    <property type="evidence" value="ECO:0007669"/>
    <property type="project" value="InterPro"/>
</dbReference>
<dbReference type="InterPro" id="IPR003587">
    <property type="entry name" value="Hint_dom_N"/>
</dbReference>
<reference evidence="5" key="1">
    <citation type="submission" date="2016-12" db="EMBL/GenBank/DDBJ databases">
        <authorList>
            <person name="Herbold C."/>
        </authorList>
    </citation>
    <scope>NUCLEOTIDE SEQUENCE [LARGE SCALE GENOMIC DNA]</scope>
</reference>
<dbReference type="InterPro" id="IPR006142">
    <property type="entry name" value="INTEIN"/>
</dbReference>
<dbReference type="SUPFAM" id="SSF51294">
    <property type="entry name" value="Hedgehog/intein (Hint) domain"/>
    <property type="match status" value="1"/>
</dbReference>
<dbReference type="InterPro" id="IPR036844">
    <property type="entry name" value="Hint_dom_sf"/>
</dbReference>
<protein>
    <recommendedName>
        <fullName evidence="3">DOD-type homing endonuclease domain-containing protein</fullName>
    </recommendedName>
</protein>
<dbReference type="Proteomes" id="UP000232412">
    <property type="component" value="Unassembled WGS sequence"/>
</dbReference>
<proteinExistence type="predicted"/>
<keyword evidence="5" id="KW-1185">Reference proteome</keyword>
<dbReference type="InterPro" id="IPR030934">
    <property type="entry name" value="Intein_C"/>
</dbReference>
<dbReference type="SMART" id="SM00306">
    <property type="entry name" value="HintN"/>
    <property type="match status" value="1"/>
</dbReference>
<dbReference type="OrthoDB" id="24929at2157"/>
<evidence type="ECO:0000313" key="5">
    <source>
        <dbReference type="Proteomes" id="UP000232412"/>
    </source>
</evidence>
<dbReference type="AlphaFoldDB" id="A0A2H1EE51"/>
<dbReference type="PRINTS" id="PR00379">
    <property type="entry name" value="INTEIN"/>
</dbReference>
<sequence length="638" mass="73049">MILKKDLVCGLGEIGTPILKLISKAILAVGYDINPKLMDEKKFLKSELLPTELLHVCIPYNNKFEKNVLSLVSKFKPSAVVIHSTIRPGTTERLQKQLAIPVMYSATRGVHKRMIQDLKRYQKFYSVYDWAPNAKWMEKTYQNRMKKAGIKTKAMSSPLVLELAKIVVDTSYYGWLINYSQLSNMIAIQNKVSYDEMWSFSDEIHKYLGNRPKMFPGFIGGHCLDGKEILFVKTKIGMRPVTIKDYIEKDYSNEILSYDTKSKKPIFDMVTAKWRREFSGTMVTLTSRTNRSITTTDEHIMLVSDNLSEKFAKDVTIKEDIPFVTDLPDLTIQKFFDFSTHNWRFSNMPDFITLNEDFCRLLGYYVAEGSVSNYGKGYSIRFSFNKNELQYLLDVCKILDRIGINYYKTTQDNVTHIGIKSTPLALFIADTLGCGRNSTSKCLPEFIYFASRKYKEEFLCGYFRGDGSFVPEIGLVQAGTASRILASGLDLLLLSMGYVFTFTESVHTPSMIQDRIIQGGKLYSLLSKKQTQYNSLASIAGHAQSQLQTSHTKNLWHVINNNLYMIHTTKTVHQESEQQVYSVDTKNHLFVSTGGRLIHNCVIPNLDLMDNKTLDLIRDINNDYAKILKKRQSQGKKY</sequence>
<dbReference type="Pfam" id="PF14890">
    <property type="entry name" value="Intein_splicing"/>
    <property type="match status" value="1"/>
</dbReference>
<dbReference type="SUPFAM" id="SSF55608">
    <property type="entry name" value="Homing endonucleases"/>
    <property type="match status" value="2"/>
</dbReference>
<keyword evidence="1" id="KW-0068">Autocatalytic cleavage</keyword>
<dbReference type="InterPro" id="IPR006141">
    <property type="entry name" value="Intein_N"/>
</dbReference>
<dbReference type="RefSeq" id="WP_101008885.1">
    <property type="nucleotide sequence ID" value="NZ_FRFC01000001.1"/>
</dbReference>
<evidence type="ECO:0000256" key="1">
    <source>
        <dbReference type="ARBA" id="ARBA00022813"/>
    </source>
</evidence>
<dbReference type="CDD" id="cd00081">
    <property type="entry name" value="Hint"/>
    <property type="match status" value="1"/>
</dbReference>
<gene>
    <name evidence="4" type="ORF">NSIN_10124</name>
</gene>
<evidence type="ECO:0000313" key="4">
    <source>
        <dbReference type="EMBL" id="SHO42667.1"/>
    </source>
</evidence>